<comment type="caution">
    <text evidence="1">The sequence shown here is derived from an EMBL/GenBank/DDBJ whole genome shotgun (WGS) entry which is preliminary data.</text>
</comment>
<evidence type="ECO:0000313" key="1">
    <source>
        <dbReference type="EMBL" id="EKE75377.1"/>
    </source>
</evidence>
<protein>
    <submittedName>
        <fullName evidence="1">Uncharacterized protein</fullName>
    </submittedName>
</protein>
<dbReference type="AlphaFoldDB" id="K2JLS8"/>
<gene>
    <name evidence="1" type="ORF">B3C1_06864</name>
</gene>
<accession>K2JLS8</accession>
<dbReference type="EMBL" id="AMRI01000008">
    <property type="protein sequence ID" value="EKE75377.1"/>
    <property type="molecule type" value="Genomic_DNA"/>
</dbReference>
<evidence type="ECO:0000313" key="2">
    <source>
        <dbReference type="Proteomes" id="UP000006755"/>
    </source>
</evidence>
<dbReference type="STRING" id="745411.B3C1_06864"/>
<dbReference type="RefSeq" id="WP_008483800.1">
    <property type="nucleotide sequence ID" value="NZ_AMRI01000008.1"/>
</dbReference>
<reference evidence="1 2" key="1">
    <citation type="journal article" date="2012" name="J. Bacteriol.">
        <title>Genome Sequence of Gallaecimonas xiamenensis Type Strain 3-C-1.</title>
        <authorList>
            <person name="Lai Q."/>
            <person name="Wang L."/>
            <person name="Wang W."/>
            <person name="Shao Z."/>
        </authorList>
    </citation>
    <scope>NUCLEOTIDE SEQUENCE [LARGE SCALE GENOMIC DNA]</scope>
    <source>
        <strain evidence="1 2">3-C-1</strain>
    </source>
</reference>
<name>K2JLS8_9GAMM</name>
<proteinExistence type="predicted"/>
<sequence>MSRASTRLTLFAKDQMLYRLVLSTYLSALDIAQLTRQELARHPQASHAIVKDKFGRQFRLSKRSSNWSWFLLYLRLR</sequence>
<keyword evidence="2" id="KW-1185">Reference proteome</keyword>
<organism evidence="1 2">
    <name type="scientific">Gallaecimonas xiamenensis 3-C-1</name>
    <dbReference type="NCBI Taxonomy" id="745411"/>
    <lineage>
        <taxon>Bacteria</taxon>
        <taxon>Pseudomonadati</taxon>
        <taxon>Pseudomonadota</taxon>
        <taxon>Gammaproteobacteria</taxon>
        <taxon>Enterobacterales</taxon>
        <taxon>Gallaecimonadaceae</taxon>
        <taxon>Gallaecimonas</taxon>
    </lineage>
</organism>
<dbReference type="Proteomes" id="UP000006755">
    <property type="component" value="Unassembled WGS sequence"/>
</dbReference>